<reference evidence="1 2" key="1">
    <citation type="submission" date="2019-02" db="EMBL/GenBank/DDBJ databases">
        <title>Deep-cultivation of Planctomycetes and their phenomic and genomic characterization uncovers novel biology.</title>
        <authorList>
            <person name="Wiegand S."/>
            <person name="Jogler M."/>
            <person name="Boedeker C."/>
            <person name="Pinto D."/>
            <person name="Vollmers J."/>
            <person name="Rivas-Marin E."/>
            <person name="Kohn T."/>
            <person name="Peeters S.H."/>
            <person name="Heuer A."/>
            <person name="Rast P."/>
            <person name="Oberbeckmann S."/>
            <person name="Bunk B."/>
            <person name="Jeske O."/>
            <person name="Meyerdierks A."/>
            <person name="Storesund J.E."/>
            <person name="Kallscheuer N."/>
            <person name="Luecker S."/>
            <person name="Lage O.M."/>
            <person name="Pohl T."/>
            <person name="Merkel B.J."/>
            <person name="Hornburger P."/>
            <person name="Mueller R.-W."/>
            <person name="Bruemmer F."/>
            <person name="Labrenz M."/>
            <person name="Spormann A.M."/>
            <person name="Op den Camp H."/>
            <person name="Overmann J."/>
            <person name="Amann R."/>
            <person name="Jetten M.S.M."/>
            <person name="Mascher T."/>
            <person name="Medema M.H."/>
            <person name="Devos D.P."/>
            <person name="Kaster A.-K."/>
            <person name="Ovreas L."/>
            <person name="Rohde M."/>
            <person name="Galperin M.Y."/>
            <person name="Jogler C."/>
        </authorList>
    </citation>
    <scope>NUCLEOTIDE SEQUENCE [LARGE SCALE GENOMIC DNA]</scope>
    <source>
        <strain evidence="1 2">Pan241w</strain>
    </source>
</reference>
<evidence type="ECO:0000313" key="2">
    <source>
        <dbReference type="Proteomes" id="UP000317171"/>
    </source>
</evidence>
<organism evidence="1 2">
    <name type="scientific">Gimesia alba</name>
    <dbReference type="NCBI Taxonomy" id="2527973"/>
    <lineage>
        <taxon>Bacteria</taxon>
        <taxon>Pseudomonadati</taxon>
        <taxon>Planctomycetota</taxon>
        <taxon>Planctomycetia</taxon>
        <taxon>Planctomycetales</taxon>
        <taxon>Planctomycetaceae</taxon>
        <taxon>Gimesia</taxon>
    </lineage>
</organism>
<keyword evidence="2" id="KW-1185">Reference proteome</keyword>
<protein>
    <submittedName>
        <fullName evidence="1">Uncharacterized protein</fullName>
    </submittedName>
</protein>
<name>A0A517R908_9PLAN</name>
<evidence type="ECO:0000313" key="1">
    <source>
        <dbReference type="EMBL" id="QDT40331.1"/>
    </source>
</evidence>
<dbReference type="KEGG" id="gaz:Pan241w_03870"/>
<dbReference type="AlphaFoldDB" id="A0A517R908"/>
<accession>A0A517R908</accession>
<dbReference type="Proteomes" id="UP000317171">
    <property type="component" value="Chromosome"/>
</dbReference>
<sequence>MGESVSFLLTECATFCYTKTMLKPRLTEEQRNALDEHHGLVEVDEEGRKYILMSIEIYRDMLGLVRMRSWQLPSKH</sequence>
<gene>
    <name evidence="1" type="ORF">Pan241w_03870</name>
</gene>
<dbReference type="EMBL" id="CP036269">
    <property type="protein sequence ID" value="QDT40331.1"/>
    <property type="molecule type" value="Genomic_DNA"/>
</dbReference>
<proteinExistence type="predicted"/>